<dbReference type="EMBL" id="QGKW02001940">
    <property type="protein sequence ID" value="KAF2555411.1"/>
    <property type="molecule type" value="Genomic_DNA"/>
</dbReference>
<accession>A0A8S9GNY3</accession>
<gene>
    <name evidence="1" type="ORF">F2Q68_00014511</name>
</gene>
<dbReference type="Proteomes" id="UP000712281">
    <property type="component" value="Unassembled WGS sequence"/>
</dbReference>
<organism evidence="1 2">
    <name type="scientific">Brassica cretica</name>
    <name type="common">Mustard</name>
    <dbReference type="NCBI Taxonomy" id="69181"/>
    <lineage>
        <taxon>Eukaryota</taxon>
        <taxon>Viridiplantae</taxon>
        <taxon>Streptophyta</taxon>
        <taxon>Embryophyta</taxon>
        <taxon>Tracheophyta</taxon>
        <taxon>Spermatophyta</taxon>
        <taxon>Magnoliopsida</taxon>
        <taxon>eudicotyledons</taxon>
        <taxon>Gunneridae</taxon>
        <taxon>Pentapetalae</taxon>
        <taxon>rosids</taxon>
        <taxon>malvids</taxon>
        <taxon>Brassicales</taxon>
        <taxon>Brassicaceae</taxon>
        <taxon>Brassiceae</taxon>
        <taxon>Brassica</taxon>
    </lineage>
</organism>
<evidence type="ECO:0000313" key="2">
    <source>
        <dbReference type="Proteomes" id="UP000712281"/>
    </source>
</evidence>
<protein>
    <submittedName>
        <fullName evidence="1">Uncharacterized protein</fullName>
    </submittedName>
</protein>
<sequence>MQLRGDLYRNNGWSSGDGVLSSDGGIYGTYVFDLHHLRFTDKAKEFWIFDKALTIVLVLQRRRFKLQSCLWCSICLRSGAKDFCICVELNGLYSSE</sequence>
<proteinExistence type="predicted"/>
<name>A0A8S9GNY3_BRACR</name>
<comment type="caution">
    <text evidence="1">The sequence shown here is derived from an EMBL/GenBank/DDBJ whole genome shotgun (WGS) entry which is preliminary data.</text>
</comment>
<reference evidence="1" key="1">
    <citation type="submission" date="2019-12" db="EMBL/GenBank/DDBJ databases">
        <title>Genome sequencing and annotation of Brassica cretica.</title>
        <authorList>
            <person name="Studholme D.J."/>
            <person name="Sarris P.F."/>
        </authorList>
    </citation>
    <scope>NUCLEOTIDE SEQUENCE</scope>
    <source>
        <strain evidence="1">PFS-001/15</strain>
        <tissue evidence="1">Leaf</tissue>
    </source>
</reference>
<evidence type="ECO:0000313" key="1">
    <source>
        <dbReference type="EMBL" id="KAF2555411.1"/>
    </source>
</evidence>